<comment type="caution">
    <text evidence="1">The sequence shown here is derived from an EMBL/GenBank/DDBJ whole genome shotgun (WGS) entry which is preliminary data.</text>
</comment>
<proteinExistence type="predicted"/>
<dbReference type="EMBL" id="LAZR01039178">
    <property type="protein sequence ID" value="KKL17645.1"/>
    <property type="molecule type" value="Genomic_DNA"/>
</dbReference>
<dbReference type="AlphaFoldDB" id="A0A0F9B7L7"/>
<reference evidence="1" key="1">
    <citation type="journal article" date="2015" name="Nature">
        <title>Complex archaea that bridge the gap between prokaryotes and eukaryotes.</title>
        <authorList>
            <person name="Spang A."/>
            <person name="Saw J.H."/>
            <person name="Jorgensen S.L."/>
            <person name="Zaremba-Niedzwiedzka K."/>
            <person name="Martijn J."/>
            <person name="Lind A.E."/>
            <person name="van Eijk R."/>
            <person name="Schleper C."/>
            <person name="Guy L."/>
            <person name="Ettema T.J."/>
        </authorList>
    </citation>
    <scope>NUCLEOTIDE SEQUENCE</scope>
</reference>
<organism evidence="1">
    <name type="scientific">marine sediment metagenome</name>
    <dbReference type="NCBI Taxonomy" id="412755"/>
    <lineage>
        <taxon>unclassified sequences</taxon>
        <taxon>metagenomes</taxon>
        <taxon>ecological metagenomes</taxon>
    </lineage>
</organism>
<protein>
    <submittedName>
        <fullName evidence="1">Uncharacterized protein</fullName>
    </submittedName>
</protein>
<accession>A0A0F9B7L7</accession>
<sequence length="52" mass="6097">MSKTDKDIEDVKRQIAKAEKALQERPSLGLAWMLVALCRRQDRLVVQNSWRD</sequence>
<gene>
    <name evidence="1" type="ORF">LCGC14_2483480</name>
</gene>
<evidence type="ECO:0000313" key="1">
    <source>
        <dbReference type="EMBL" id="KKL17645.1"/>
    </source>
</evidence>
<name>A0A0F9B7L7_9ZZZZ</name>